<protein>
    <recommendedName>
        <fullName evidence="5">CBM-cenC domain-containing protein</fullName>
    </recommendedName>
</protein>
<gene>
    <name evidence="3" type="ORF">PFICI_10213</name>
</gene>
<feature type="chain" id="PRO_5004834427" description="CBM-cenC domain-containing protein" evidence="2">
    <location>
        <begin position="21"/>
        <end position="424"/>
    </location>
</feature>
<keyword evidence="4" id="KW-1185">Reference proteome</keyword>
<dbReference type="AlphaFoldDB" id="W3WZ36"/>
<sequence>MLILTRLLLLTNIFSFLVAALGPLIPFVDCDDKFVVSAASILSTYSPALAYCSRVIPLPISFITSTETVTLDATVTTTITVGEAAQTVTVTSAITTESEGQQAVITASGHPGHGHGGRHGHGGHGTHRGSSTHGGRLPVYGGHQGYQVNPHYGPGATHTPVPDTEAAAELAYLQASSTELLTSVCSCIEDPVRSTVTTTDLVAPTFTTTVSIDPIETATITELQTVAGAATVTSTIISTALCTADATTNLVLNGGFDDGDAPDWDIAPWHIGASDRGFGTSFFSSDNIIAVSQPNFAGFPADNSGTSMHLYQTLTGIPTGAIYTVTFWYRPSYLGPVSRVPGIDGACHLDVSWGDSQIASLPFNTANGNQGVWLQYTFDNIVQLDSTADLTFYYHCDAQWLGDGYATSFLDSIAIFPSDEVLCL</sequence>
<dbReference type="HOGENOM" id="CLU_647426_0_0_1"/>
<dbReference type="Gene3D" id="2.60.120.260">
    <property type="entry name" value="Galactose-binding domain-like"/>
    <property type="match status" value="1"/>
</dbReference>
<organism evidence="3 4">
    <name type="scientific">Pestalotiopsis fici (strain W106-1 / CGMCC3.15140)</name>
    <dbReference type="NCBI Taxonomy" id="1229662"/>
    <lineage>
        <taxon>Eukaryota</taxon>
        <taxon>Fungi</taxon>
        <taxon>Dikarya</taxon>
        <taxon>Ascomycota</taxon>
        <taxon>Pezizomycotina</taxon>
        <taxon>Sordariomycetes</taxon>
        <taxon>Xylariomycetidae</taxon>
        <taxon>Amphisphaeriales</taxon>
        <taxon>Sporocadaceae</taxon>
        <taxon>Pestalotiopsis</taxon>
    </lineage>
</organism>
<dbReference type="GeneID" id="19275226"/>
<evidence type="ECO:0000313" key="4">
    <source>
        <dbReference type="Proteomes" id="UP000030651"/>
    </source>
</evidence>
<evidence type="ECO:0008006" key="5">
    <source>
        <dbReference type="Google" id="ProtNLM"/>
    </source>
</evidence>
<feature type="signal peptide" evidence="2">
    <location>
        <begin position="1"/>
        <end position="20"/>
    </location>
</feature>
<dbReference type="Proteomes" id="UP000030651">
    <property type="component" value="Unassembled WGS sequence"/>
</dbReference>
<proteinExistence type="predicted"/>
<name>W3WZ36_PESFW</name>
<dbReference type="KEGG" id="pfy:PFICI_10213"/>
<dbReference type="RefSeq" id="XP_007836985.1">
    <property type="nucleotide sequence ID" value="XM_007838794.1"/>
</dbReference>
<reference evidence="4" key="1">
    <citation type="journal article" date="2015" name="BMC Genomics">
        <title>Genomic and transcriptomic analysis of the endophytic fungus Pestalotiopsis fici reveals its lifestyle and high potential for synthesis of natural products.</title>
        <authorList>
            <person name="Wang X."/>
            <person name="Zhang X."/>
            <person name="Liu L."/>
            <person name="Xiang M."/>
            <person name="Wang W."/>
            <person name="Sun X."/>
            <person name="Che Y."/>
            <person name="Guo L."/>
            <person name="Liu G."/>
            <person name="Guo L."/>
            <person name="Wang C."/>
            <person name="Yin W.B."/>
            <person name="Stadler M."/>
            <person name="Zhang X."/>
            <person name="Liu X."/>
        </authorList>
    </citation>
    <scope>NUCLEOTIDE SEQUENCE [LARGE SCALE GENOMIC DNA]</scope>
    <source>
        <strain evidence="4">W106-1 / CGMCC3.15140</strain>
    </source>
</reference>
<feature type="region of interest" description="Disordered" evidence="1">
    <location>
        <begin position="109"/>
        <end position="136"/>
    </location>
</feature>
<dbReference type="InParanoid" id="W3WZ36"/>
<evidence type="ECO:0000256" key="1">
    <source>
        <dbReference type="SAM" id="MobiDB-lite"/>
    </source>
</evidence>
<keyword evidence="2" id="KW-0732">Signal</keyword>
<dbReference type="OrthoDB" id="10511690at2759"/>
<feature type="compositionally biased region" description="Basic residues" evidence="1">
    <location>
        <begin position="112"/>
        <end position="127"/>
    </location>
</feature>
<evidence type="ECO:0000313" key="3">
    <source>
        <dbReference type="EMBL" id="ETS78151.1"/>
    </source>
</evidence>
<dbReference type="EMBL" id="KI912115">
    <property type="protein sequence ID" value="ETS78151.1"/>
    <property type="molecule type" value="Genomic_DNA"/>
</dbReference>
<accession>W3WZ36</accession>
<evidence type="ECO:0000256" key="2">
    <source>
        <dbReference type="SAM" id="SignalP"/>
    </source>
</evidence>